<comment type="caution">
    <text evidence="2">The sequence shown here is derived from an EMBL/GenBank/DDBJ whole genome shotgun (WGS) entry which is preliminary data.</text>
</comment>
<reference evidence="2" key="1">
    <citation type="submission" date="2020-04" db="EMBL/GenBank/DDBJ databases">
        <authorList>
            <person name="Alioto T."/>
            <person name="Alioto T."/>
            <person name="Gomez Garrido J."/>
        </authorList>
    </citation>
    <scope>NUCLEOTIDE SEQUENCE</scope>
    <source>
        <strain evidence="2">A484AB</strain>
    </source>
</reference>
<feature type="domain" description="Tectonic-1-3" evidence="1">
    <location>
        <begin position="110"/>
        <end position="304"/>
    </location>
</feature>
<feature type="non-terminal residue" evidence="2">
    <location>
        <position position="439"/>
    </location>
</feature>
<name>A0A6S7LQS0_PARCT</name>
<sequence>DCSSLEKKTFSCIPGYFGGSTQPTIFEYGCQETWNDGDNYLAILCVVTDNNPFLGLLYGTPPASAGDSVQFDSLQAGSPEYEYRENETRSMVEGDVTVSGYRDGVIKTDRAVLTLPRGIGTSACARYAPVAFLRDSATWCSSEFSESMCSEKSSWSALDYLVPSTARSCLTSPQVLNLNSRANSSSVPTHVEYFCVKDSTIYTTEFGKDWGSTLQGGSLFNTDQRSGNESPDSRCAFDDGVSKPPAPEFNANSRECSNVVLKVDYDIYWKGGKIVQLRAKVTMGDISAPAGNLIVAQRFSVKFTYLNEVDLTKLPFIQPALEQRSGNPGYITGKKVIAKIDRGQSGTSSVTINQTSLGQLSLWSPSVTGLCTEARTSGILFGLNSMTGCLLRLTLKDFANCSSLKETVLEHQENLLKATHVARRGNVTLNETNDWVLLL</sequence>
<dbReference type="InterPro" id="IPR040354">
    <property type="entry name" value="TCTN1-3"/>
</dbReference>
<gene>
    <name evidence="2" type="ORF">PACLA_8A004075</name>
</gene>
<dbReference type="OrthoDB" id="5975565at2759"/>
<evidence type="ECO:0000313" key="3">
    <source>
        <dbReference type="Proteomes" id="UP001152795"/>
    </source>
</evidence>
<evidence type="ECO:0000259" key="1">
    <source>
        <dbReference type="Pfam" id="PF07773"/>
    </source>
</evidence>
<keyword evidence="3" id="KW-1185">Reference proteome</keyword>
<dbReference type="EMBL" id="CACRXK020024293">
    <property type="protein sequence ID" value="CAB4038509.1"/>
    <property type="molecule type" value="Genomic_DNA"/>
</dbReference>
<dbReference type="GO" id="GO:0060271">
    <property type="term" value="P:cilium assembly"/>
    <property type="evidence" value="ECO:0007669"/>
    <property type="project" value="TreeGrafter"/>
</dbReference>
<organism evidence="2 3">
    <name type="scientific">Paramuricea clavata</name>
    <name type="common">Red gorgonian</name>
    <name type="synonym">Violescent sea-whip</name>
    <dbReference type="NCBI Taxonomy" id="317549"/>
    <lineage>
        <taxon>Eukaryota</taxon>
        <taxon>Metazoa</taxon>
        <taxon>Cnidaria</taxon>
        <taxon>Anthozoa</taxon>
        <taxon>Octocorallia</taxon>
        <taxon>Malacalcyonacea</taxon>
        <taxon>Plexauridae</taxon>
        <taxon>Paramuricea</taxon>
    </lineage>
</organism>
<proteinExistence type="predicted"/>
<dbReference type="Proteomes" id="UP001152795">
    <property type="component" value="Unassembled WGS sequence"/>
</dbReference>
<dbReference type="PANTHER" id="PTHR14611">
    <property type="entry name" value="TECTONIC FAMILY MEMBER"/>
    <property type="match status" value="1"/>
</dbReference>
<protein>
    <recommendedName>
        <fullName evidence="1">Tectonic-1-3 domain-containing protein</fullName>
    </recommendedName>
</protein>
<dbReference type="Pfam" id="PF07773">
    <property type="entry name" value="TCTN_DUF1619"/>
    <property type="match status" value="2"/>
</dbReference>
<dbReference type="PANTHER" id="PTHR14611:SF6">
    <property type="entry name" value="TECTONIC-2"/>
    <property type="match status" value="1"/>
</dbReference>
<accession>A0A6S7LQS0</accession>
<dbReference type="InterPro" id="IPR011677">
    <property type="entry name" value="TCTN1-3_dom"/>
</dbReference>
<feature type="domain" description="Tectonic-1-3" evidence="1">
    <location>
        <begin position="329"/>
        <end position="430"/>
    </location>
</feature>
<evidence type="ECO:0000313" key="2">
    <source>
        <dbReference type="EMBL" id="CAB4038509.1"/>
    </source>
</evidence>
<dbReference type="AlphaFoldDB" id="A0A6S7LQS0"/>